<dbReference type="EMBL" id="BMVB01000009">
    <property type="protein sequence ID" value="GHC53817.1"/>
    <property type="molecule type" value="Genomic_DNA"/>
</dbReference>
<comment type="caution">
    <text evidence="2">The sequence shown here is derived from an EMBL/GenBank/DDBJ whole genome shotgun (WGS) entry which is preliminary data.</text>
</comment>
<dbReference type="InterPro" id="IPR010982">
    <property type="entry name" value="Lambda_DNA-bd_dom_sf"/>
</dbReference>
<dbReference type="SMART" id="SM00530">
    <property type="entry name" value="HTH_XRE"/>
    <property type="match status" value="1"/>
</dbReference>
<protein>
    <submittedName>
        <fullName evidence="2">Transcriptional regulator</fullName>
    </submittedName>
</protein>
<dbReference type="Gene3D" id="1.10.260.40">
    <property type="entry name" value="lambda repressor-like DNA-binding domains"/>
    <property type="match status" value="1"/>
</dbReference>
<dbReference type="Pfam" id="PF13560">
    <property type="entry name" value="HTH_31"/>
    <property type="match status" value="1"/>
</dbReference>
<organism evidence="2 3">
    <name type="scientific">Streptomyces cinnamoneus</name>
    <name type="common">Streptoverticillium cinnamoneum</name>
    <dbReference type="NCBI Taxonomy" id="53446"/>
    <lineage>
        <taxon>Bacteria</taxon>
        <taxon>Bacillati</taxon>
        <taxon>Actinomycetota</taxon>
        <taxon>Actinomycetes</taxon>
        <taxon>Kitasatosporales</taxon>
        <taxon>Streptomycetaceae</taxon>
        <taxon>Streptomyces</taxon>
        <taxon>Streptomyces cinnamoneus group</taxon>
    </lineage>
</organism>
<evidence type="ECO:0000313" key="2">
    <source>
        <dbReference type="EMBL" id="GHC53817.1"/>
    </source>
</evidence>
<accession>A0A918TM30</accession>
<dbReference type="SUPFAM" id="SSF47413">
    <property type="entry name" value="lambda repressor-like DNA-binding domains"/>
    <property type="match status" value="1"/>
</dbReference>
<evidence type="ECO:0000259" key="1">
    <source>
        <dbReference type="PROSITE" id="PS50943"/>
    </source>
</evidence>
<dbReference type="AlphaFoldDB" id="A0A918TM30"/>
<sequence>MTQSRNTDPYSDPRAFYGSELCRLRSEAGLTQAQLGERVFCSGSYIGQFETMLRLPQLELSQLMDDVLGSGQHLQRLCRLARKAKGFADYAVDALDLEPRAKAISEYSPVLVPGLLQTEGYAHAITSTAQPFAASGTVEHYVQARMERQRLLDDPSHPMLTSVLQESVLRSHIGGSTVMRQQIQHLIEMAQRTRVVIQVLPFTAMSEAFMDSMVSLMNFCDSPPVVYTEGGQTGRLIEEPGLVEHNGRLYDLVRTAALSRAASLEFFESMAKEYATL</sequence>
<dbReference type="Proteomes" id="UP000646244">
    <property type="component" value="Unassembled WGS sequence"/>
</dbReference>
<gene>
    <name evidence="2" type="ORF">GCM10010507_32630</name>
</gene>
<reference evidence="2" key="2">
    <citation type="submission" date="2020-09" db="EMBL/GenBank/DDBJ databases">
        <authorList>
            <person name="Sun Q."/>
            <person name="Ohkuma M."/>
        </authorList>
    </citation>
    <scope>NUCLEOTIDE SEQUENCE</scope>
    <source>
        <strain evidence="2">JCM 4633</strain>
    </source>
</reference>
<dbReference type="CDD" id="cd00093">
    <property type="entry name" value="HTH_XRE"/>
    <property type="match status" value="1"/>
</dbReference>
<proteinExistence type="predicted"/>
<dbReference type="InterPro" id="IPR001387">
    <property type="entry name" value="Cro/C1-type_HTH"/>
</dbReference>
<feature type="domain" description="HTH cro/C1-type" evidence="1">
    <location>
        <begin position="23"/>
        <end position="74"/>
    </location>
</feature>
<dbReference type="GO" id="GO:0003677">
    <property type="term" value="F:DNA binding"/>
    <property type="evidence" value="ECO:0007669"/>
    <property type="project" value="InterPro"/>
</dbReference>
<dbReference type="InterPro" id="IPR043917">
    <property type="entry name" value="DUF5753"/>
</dbReference>
<dbReference type="Pfam" id="PF19054">
    <property type="entry name" value="DUF5753"/>
    <property type="match status" value="1"/>
</dbReference>
<dbReference type="RefSeq" id="WP_190110515.1">
    <property type="nucleotide sequence ID" value="NZ_BMVB01000009.1"/>
</dbReference>
<dbReference type="PROSITE" id="PS50943">
    <property type="entry name" value="HTH_CROC1"/>
    <property type="match status" value="1"/>
</dbReference>
<reference evidence="2" key="1">
    <citation type="journal article" date="2014" name="Int. J. Syst. Evol. Microbiol.">
        <title>Complete genome sequence of Corynebacterium casei LMG S-19264T (=DSM 44701T), isolated from a smear-ripened cheese.</title>
        <authorList>
            <consortium name="US DOE Joint Genome Institute (JGI-PGF)"/>
            <person name="Walter F."/>
            <person name="Albersmeier A."/>
            <person name="Kalinowski J."/>
            <person name="Ruckert C."/>
        </authorList>
    </citation>
    <scope>NUCLEOTIDE SEQUENCE</scope>
    <source>
        <strain evidence="2">JCM 4633</strain>
    </source>
</reference>
<evidence type="ECO:0000313" key="3">
    <source>
        <dbReference type="Proteomes" id="UP000646244"/>
    </source>
</evidence>
<name>A0A918TM30_STRCJ</name>